<feature type="non-terminal residue" evidence="5">
    <location>
        <position position="845"/>
    </location>
</feature>
<accession>A0A2V1DY08</accession>
<evidence type="ECO:0000313" key="5">
    <source>
        <dbReference type="EMBL" id="PVI03077.1"/>
    </source>
</evidence>
<dbReference type="Gene3D" id="3.40.50.300">
    <property type="entry name" value="P-loop containing nucleotide triphosphate hydrolases"/>
    <property type="match status" value="1"/>
</dbReference>
<dbReference type="AlphaFoldDB" id="A0A2V1DY08"/>
<keyword evidence="1" id="KW-0677">Repeat</keyword>
<feature type="domain" description="GPI inositol-deacylase winged helix" evidence="2">
    <location>
        <begin position="519"/>
        <end position="595"/>
    </location>
</feature>
<proteinExistence type="predicted"/>
<reference evidence="5 6" key="1">
    <citation type="journal article" date="2018" name="Sci. Rep.">
        <title>Comparative genomics provides insights into the lifestyle and reveals functional heterogeneity of dark septate endophytic fungi.</title>
        <authorList>
            <person name="Knapp D.G."/>
            <person name="Nemeth J.B."/>
            <person name="Barry K."/>
            <person name="Hainaut M."/>
            <person name="Henrissat B."/>
            <person name="Johnson J."/>
            <person name="Kuo A."/>
            <person name="Lim J.H.P."/>
            <person name="Lipzen A."/>
            <person name="Nolan M."/>
            <person name="Ohm R.A."/>
            <person name="Tamas L."/>
            <person name="Grigoriev I.V."/>
            <person name="Spatafora J.W."/>
            <person name="Nagy L.G."/>
            <person name="Kovacs G.M."/>
        </authorList>
    </citation>
    <scope>NUCLEOTIDE SEQUENCE [LARGE SCALE GENOMIC DNA]</scope>
    <source>
        <strain evidence="5 6">DSE2036</strain>
    </source>
</reference>
<name>A0A2V1DY08_9PLEO</name>
<evidence type="ECO:0000256" key="1">
    <source>
        <dbReference type="ARBA" id="ARBA00022737"/>
    </source>
</evidence>
<dbReference type="Pfam" id="PF24883">
    <property type="entry name" value="NPHP3_N"/>
    <property type="match status" value="1"/>
</dbReference>
<dbReference type="EMBL" id="KZ805335">
    <property type="protein sequence ID" value="PVI03077.1"/>
    <property type="molecule type" value="Genomic_DNA"/>
</dbReference>
<dbReference type="InterPro" id="IPR056884">
    <property type="entry name" value="NPHP3-like_N"/>
</dbReference>
<protein>
    <submittedName>
        <fullName evidence="5">Uncharacterized protein</fullName>
    </submittedName>
</protein>
<organism evidence="5 6">
    <name type="scientific">Periconia macrospinosa</name>
    <dbReference type="NCBI Taxonomy" id="97972"/>
    <lineage>
        <taxon>Eukaryota</taxon>
        <taxon>Fungi</taxon>
        <taxon>Dikarya</taxon>
        <taxon>Ascomycota</taxon>
        <taxon>Pezizomycotina</taxon>
        <taxon>Dothideomycetes</taxon>
        <taxon>Pleosporomycetidae</taxon>
        <taxon>Pleosporales</taxon>
        <taxon>Massarineae</taxon>
        <taxon>Periconiaceae</taxon>
        <taxon>Periconia</taxon>
    </lineage>
</organism>
<evidence type="ECO:0000259" key="3">
    <source>
        <dbReference type="Pfam" id="PF24809"/>
    </source>
</evidence>
<feature type="domain" description="DUF7708" evidence="3">
    <location>
        <begin position="62"/>
        <end position="199"/>
    </location>
</feature>
<gene>
    <name evidence="5" type="ORF">DM02DRAFT_521550</name>
</gene>
<keyword evidence="6" id="KW-1185">Reference proteome</keyword>
<sequence length="845" mass="97360">MANTSPTVAVTFKQTLEDFKKTLSQDEIHDFGFATLMDLKKLVSDIQNDQASSRRMKNLNRLAPFLEAMEQYDKIVRVFLNAANMLAFVWGPMKFLLQVPSTYSDSFNALLDAYQEIGEMLPLLANYERILQQNSSLQPVLGLIYTDIMEFHRSAMKYFRGRIWYQIFQAVWKNFKTKFDRILVNLARHRRMVDSHADLVLFEQLREDRAHTEARFETIEQEEARKKRVEVTRRADYPQTGKWLLQQSSVQKWMDSSYPLDPIIWINGKPGAGKTVLASLLIDECRTIVSAKTAFFYCKHGDPTRNCAIAVFRGFLLQLLDMEPFLIPYVYEIASTSGRSTLDDPDRAMKILEVVLGAFDKLYMVIDGLDECPKAEKAAIVKWWLATTTNSLSAGTGFPRCCLFSQDDNDIGSLLKNIPVFEITSQHNRGDISIYCDSQADKIKIKFGLPEDKAHDVSIMVSERADGMFIYARLVMESLLSHVTRKSFNKEREKLPADLGEVYERIVYRVLHESEPTERDAAKRILSWLVCATRPLKWYEIQGAASFDPDDHSFDFEDGKFRHQPKTLCGSLIEIVSGEEIRLVHLTAKIYLEQNVVNIAEQELELLCHSLDYLQLPAFKKDLSEDEVAQFVLDGYYAFMDYAAANWCTHLHNVLKFPRHNHDQLNRLRNLFKSFFASHPGYRSKGHRTGRDITTLLHEFNSEEFFEDLCRAFSSASTMVSGTLDETGVQQEHTSHSVSSIPLIRRVIEGIASGSDLSKTERLKECYGCRHFKCSRTYCSYFHEGFLILGDRDHHLAKHRRPYRCTFPGCPATIGFKTERELKKHTTHYHERNVERGTFPQIEPI</sequence>
<dbReference type="SUPFAM" id="SSF52540">
    <property type="entry name" value="P-loop containing nucleoside triphosphate hydrolases"/>
    <property type="match status" value="1"/>
</dbReference>
<dbReference type="PANTHER" id="PTHR10039">
    <property type="entry name" value="AMELOGENIN"/>
    <property type="match status" value="1"/>
</dbReference>
<dbReference type="Pfam" id="PF24809">
    <property type="entry name" value="DUF7708"/>
    <property type="match status" value="1"/>
</dbReference>
<dbReference type="Pfam" id="PF22939">
    <property type="entry name" value="WHD_GPIID"/>
    <property type="match status" value="1"/>
</dbReference>
<dbReference type="STRING" id="97972.A0A2V1DY08"/>
<feature type="domain" description="Nephrocystin 3-like N-terminal" evidence="4">
    <location>
        <begin position="239"/>
        <end position="385"/>
    </location>
</feature>
<dbReference type="InterPro" id="IPR027417">
    <property type="entry name" value="P-loop_NTPase"/>
</dbReference>
<evidence type="ECO:0000259" key="4">
    <source>
        <dbReference type="Pfam" id="PF24883"/>
    </source>
</evidence>
<dbReference type="InterPro" id="IPR056125">
    <property type="entry name" value="DUF7708"/>
</dbReference>
<dbReference type="OrthoDB" id="21416at2759"/>
<evidence type="ECO:0000313" key="6">
    <source>
        <dbReference type="Proteomes" id="UP000244855"/>
    </source>
</evidence>
<dbReference type="InterPro" id="IPR054471">
    <property type="entry name" value="GPIID_WHD"/>
</dbReference>
<dbReference type="Proteomes" id="UP000244855">
    <property type="component" value="Unassembled WGS sequence"/>
</dbReference>
<evidence type="ECO:0000259" key="2">
    <source>
        <dbReference type="Pfam" id="PF22939"/>
    </source>
</evidence>
<dbReference type="PANTHER" id="PTHR10039:SF14">
    <property type="entry name" value="NACHT DOMAIN-CONTAINING PROTEIN"/>
    <property type="match status" value="1"/>
</dbReference>